<feature type="binding site" evidence="20">
    <location>
        <position position="591"/>
    </location>
    <ligand>
        <name>ATP</name>
        <dbReference type="ChEBI" id="CHEBI:30616"/>
    </ligand>
</feature>
<feature type="binding site" evidence="21">
    <location>
        <position position="966"/>
    </location>
    <ligand>
        <name>Mg(2+)</name>
        <dbReference type="ChEBI" id="CHEBI:18420"/>
    </ligand>
</feature>
<dbReference type="FunFam" id="2.70.150.10:FF:000021">
    <property type="entry name" value="Phospholipid-transporting ATPase"/>
    <property type="match status" value="1"/>
</dbReference>
<keyword evidence="7" id="KW-0597">Phosphoprotein</keyword>
<comment type="subcellular location">
    <subcellularLocation>
        <location evidence="3">Cell membrane</location>
    </subcellularLocation>
    <subcellularLocation>
        <location evidence="4">Golgi apparatus</location>
    </subcellularLocation>
    <subcellularLocation>
        <location evidence="2 22">Membrane</location>
        <topology evidence="2 22">Multi-pass membrane protein</topology>
    </subcellularLocation>
</comment>
<dbReference type="SFLD" id="SFLDG00002">
    <property type="entry name" value="C1.7:_P-type_atpase_like"/>
    <property type="match status" value="1"/>
</dbReference>
<gene>
    <name evidence="26" type="primary">Dyak\GE13364</name>
    <name evidence="26" type="synonym">dyak_GLEANR_13582</name>
    <name evidence="26" type="synonym">GE13364</name>
    <name evidence="26" type="ORF">Dyak_GE13364</name>
</gene>
<accession>A0A0R1DPY2</accession>
<protein>
    <recommendedName>
        <fullName evidence="22">Phospholipid-transporting ATPase</fullName>
        <ecNumber evidence="22">7.6.2.1</ecNumber>
    </recommendedName>
</protein>
<dbReference type="EC" id="7.6.2.1" evidence="22"/>
<dbReference type="PANTHER" id="PTHR24092">
    <property type="entry name" value="PROBABLE PHOSPHOLIPID-TRANSPORTING ATPASE"/>
    <property type="match status" value="1"/>
</dbReference>
<feature type="transmembrane region" description="Helical" evidence="22">
    <location>
        <begin position="478"/>
        <end position="499"/>
    </location>
</feature>
<feature type="region of interest" description="Disordered" evidence="23">
    <location>
        <begin position="1313"/>
        <end position="1357"/>
    </location>
</feature>
<organism evidence="26 27">
    <name type="scientific">Drosophila yakuba</name>
    <name type="common">Fruit fly</name>
    <dbReference type="NCBI Taxonomy" id="7245"/>
    <lineage>
        <taxon>Eukaryota</taxon>
        <taxon>Metazoa</taxon>
        <taxon>Ecdysozoa</taxon>
        <taxon>Arthropoda</taxon>
        <taxon>Hexapoda</taxon>
        <taxon>Insecta</taxon>
        <taxon>Pterygota</taxon>
        <taxon>Neoptera</taxon>
        <taxon>Endopterygota</taxon>
        <taxon>Diptera</taxon>
        <taxon>Brachycera</taxon>
        <taxon>Muscomorpha</taxon>
        <taxon>Ephydroidea</taxon>
        <taxon>Drosophilidae</taxon>
        <taxon>Drosophila</taxon>
        <taxon>Sophophora</taxon>
    </lineage>
</organism>
<dbReference type="InterPro" id="IPR008250">
    <property type="entry name" value="ATPase_P-typ_transduc_dom_A_sf"/>
</dbReference>
<feature type="binding site" evidence="20">
    <location>
        <position position="847"/>
    </location>
    <ligand>
        <name>ATP</name>
        <dbReference type="ChEBI" id="CHEBI:30616"/>
    </ligand>
</feature>
<evidence type="ECO:0000259" key="24">
    <source>
        <dbReference type="Pfam" id="PF16209"/>
    </source>
</evidence>
<dbReference type="Pfam" id="PF16209">
    <property type="entry name" value="PhoLip_ATPase_N"/>
    <property type="match status" value="1"/>
</dbReference>
<reference evidence="26 27" key="1">
    <citation type="journal article" date="2007" name="Nature">
        <title>Evolution of genes and genomes on the Drosophila phylogeny.</title>
        <authorList>
            <consortium name="Drosophila 12 Genomes Consortium"/>
            <person name="Clark A.G."/>
            <person name="Eisen M.B."/>
            <person name="Smith D.R."/>
            <person name="Bergman C.M."/>
            <person name="Oliver B."/>
            <person name="Markow T.A."/>
            <person name="Kaufman T.C."/>
            <person name="Kellis M."/>
            <person name="Gelbart W."/>
            <person name="Iyer V.N."/>
            <person name="Pollard D.A."/>
            <person name="Sackton T.B."/>
            <person name="Larracuente A.M."/>
            <person name="Singh N.D."/>
            <person name="Abad J.P."/>
            <person name="Abt D.N."/>
            <person name="Adryan B."/>
            <person name="Aguade M."/>
            <person name="Akashi H."/>
            <person name="Anderson W.W."/>
            <person name="Aquadro C.F."/>
            <person name="Ardell D.H."/>
            <person name="Arguello R."/>
            <person name="Artieri C.G."/>
            <person name="Barbash D.A."/>
            <person name="Barker D."/>
            <person name="Barsanti P."/>
            <person name="Batterham P."/>
            <person name="Batzoglou S."/>
            <person name="Begun D."/>
            <person name="Bhutkar A."/>
            <person name="Blanco E."/>
            <person name="Bosak S.A."/>
            <person name="Bradley R.K."/>
            <person name="Brand A.D."/>
            <person name="Brent M.R."/>
            <person name="Brooks A.N."/>
            <person name="Brown R.H."/>
            <person name="Butlin R.K."/>
            <person name="Caggese C."/>
            <person name="Calvi B.R."/>
            <person name="Bernardo de Carvalho A."/>
            <person name="Caspi A."/>
            <person name="Castrezana S."/>
            <person name="Celniker S.E."/>
            <person name="Chang J.L."/>
            <person name="Chapple C."/>
            <person name="Chatterji S."/>
            <person name="Chinwalla A."/>
            <person name="Civetta A."/>
            <person name="Clifton S.W."/>
            <person name="Comeron J.M."/>
            <person name="Costello J.C."/>
            <person name="Coyne J.A."/>
            <person name="Daub J."/>
            <person name="David R.G."/>
            <person name="Delcher A.L."/>
            <person name="Delehaunty K."/>
            <person name="Do C.B."/>
            <person name="Ebling H."/>
            <person name="Edwards K."/>
            <person name="Eickbush T."/>
            <person name="Evans J.D."/>
            <person name="Filipski A."/>
            <person name="Findeiss S."/>
            <person name="Freyhult E."/>
            <person name="Fulton L."/>
            <person name="Fulton R."/>
            <person name="Garcia A.C."/>
            <person name="Gardiner A."/>
            <person name="Garfield D.A."/>
            <person name="Garvin B.E."/>
            <person name="Gibson G."/>
            <person name="Gilbert D."/>
            <person name="Gnerre S."/>
            <person name="Godfrey J."/>
            <person name="Good R."/>
            <person name="Gotea V."/>
            <person name="Gravely B."/>
            <person name="Greenberg A.J."/>
            <person name="Griffiths-Jones S."/>
            <person name="Gross S."/>
            <person name="Guigo R."/>
            <person name="Gustafson E.A."/>
            <person name="Haerty W."/>
            <person name="Hahn M.W."/>
            <person name="Halligan D.L."/>
            <person name="Halpern A.L."/>
            <person name="Halter G.M."/>
            <person name="Han M.V."/>
            <person name="Heger A."/>
            <person name="Hillier L."/>
            <person name="Hinrichs A.S."/>
            <person name="Holmes I."/>
            <person name="Hoskins R.A."/>
            <person name="Hubisz M.J."/>
            <person name="Hultmark D."/>
            <person name="Huntley M.A."/>
            <person name="Jaffe D.B."/>
            <person name="Jagadeeshan S."/>
            <person name="Jeck W.R."/>
            <person name="Johnson J."/>
            <person name="Jones C.D."/>
            <person name="Jordan W.C."/>
            <person name="Karpen G.H."/>
            <person name="Kataoka E."/>
            <person name="Keightley P.D."/>
            <person name="Kheradpour P."/>
            <person name="Kirkness E.F."/>
            <person name="Koerich L.B."/>
            <person name="Kristiansen K."/>
            <person name="Kudrna D."/>
            <person name="Kulathinal R.J."/>
            <person name="Kumar S."/>
            <person name="Kwok R."/>
            <person name="Lander E."/>
            <person name="Langley C.H."/>
            <person name="Lapoint R."/>
            <person name="Lazzaro B.P."/>
            <person name="Lee S.J."/>
            <person name="Levesque L."/>
            <person name="Li R."/>
            <person name="Lin C.F."/>
            <person name="Lin M.F."/>
            <person name="Lindblad-Toh K."/>
            <person name="Llopart A."/>
            <person name="Long M."/>
            <person name="Low L."/>
            <person name="Lozovsky E."/>
            <person name="Lu J."/>
            <person name="Luo M."/>
            <person name="Machado C.A."/>
            <person name="Makalowski W."/>
            <person name="Marzo M."/>
            <person name="Matsuda M."/>
            <person name="Matzkin L."/>
            <person name="McAllister B."/>
            <person name="McBride C.S."/>
            <person name="McKernan B."/>
            <person name="McKernan K."/>
            <person name="Mendez-Lago M."/>
            <person name="Minx P."/>
            <person name="Mollenhauer M.U."/>
            <person name="Montooth K."/>
            <person name="Mount S.M."/>
            <person name="Mu X."/>
            <person name="Myers E."/>
            <person name="Negre B."/>
            <person name="Newfeld S."/>
            <person name="Nielsen R."/>
            <person name="Noor M.A."/>
            <person name="O'Grady P."/>
            <person name="Pachter L."/>
            <person name="Papaceit M."/>
            <person name="Parisi M.J."/>
            <person name="Parisi M."/>
            <person name="Parts L."/>
            <person name="Pedersen J.S."/>
            <person name="Pesole G."/>
            <person name="Phillippy A.M."/>
            <person name="Ponting C.P."/>
            <person name="Pop M."/>
            <person name="Porcelli D."/>
            <person name="Powell J.R."/>
            <person name="Prohaska S."/>
            <person name="Pruitt K."/>
            <person name="Puig M."/>
            <person name="Quesneville H."/>
            <person name="Ram K.R."/>
            <person name="Rand D."/>
            <person name="Rasmussen M.D."/>
            <person name="Reed L.K."/>
            <person name="Reenan R."/>
            <person name="Reily A."/>
            <person name="Remington K.A."/>
            <person name="Rieger T.T."/>
            <person name="Ritchie M.G."/>
            <person name="Robin C."/>
            <person name="Rogers Y.H."/>
            <person name="Rohde C."/>
            <person name="Rozas J."/>
            <person name="Rubenfield M.J."/>
            <person name="Ruiz A."/>
            <person name="Russo S."/>
            <person name="Salzberg S.L."/>
            <person name="Sanchez-Gracia A."/>
            <person name="Saranga D.J."/>
            <person name="Sato H."/>
            <person name="Schaeffer S.W."/>
            <person name="Schatz M.C."/>
            <person name="Schlenke T."/>
            <person name="Schwartz R."/>
            <person name="Segarra C."/>
            <person name="Singh R.S."/>
            <person name="Sirot L."/>
            <person name="Sirota M."/>
            <person name="Sisneros N.B."/>
            <person name="Smith C.D."/>
            <person name="Smith T.F."/>
            <person name="Spieth J."/>
            <person name="Stage D.E."/>
            <person name="Stark A."/>
            <person name="Stephan W."/>
            <person name="Strausberg R.L."/>
            <person name="Strempel S."/>
            <person name="Sturgill D."/>
            <person name="Sutton G."/>
            <person name="Sutton G.G."/>
            <person name="Tao W."/>
            <person name="Teichmann S."/>
            <person name="Tobari Y.N."/>
            <person name="Tomimura Y."/>
            <person name="Tsolas J.M."/>
            <person name="Valente V.L."/>
            <person name="Venter E."/>
            <person name="Venter J.C."/>
            <person name="Vicario S."/>
            <person name="Vieira F.G."/>
            <person name="Vilella A.J."/>
            <person name="Villasante A."/>
            <person name="Walenz B."/>
            <person name="Wang J."/>
            <person name="Wasserman M."/>
            <person name="Watts T."/>
            <person name="Wilson D."/>
            <person name="Wilson R.K."/>
            <person name="Wing R.A."/>
            <person name="Wolfner M.F."/>
            <person name="Wong A."/>
            <person name="Wong G.K."/>
            <person name="Wu C.I."/>
            <person name="Wu G."/>
            <person name="Yamamoto D."/>
            <person name="Yang H.P."/>
            <person name="Yang S.P."/>
            <person name="Yorke J.A."/>
            <person name="Yoshida K."/>
            <person name="Zdobnov E."/>
            <person name="Zhang P."/>
            <person name="Zhang Y."/>
            <person name="Zimin A.V."/>
            <person name="Baldwin J."/>
            <person name="Abdouelleil A."/>
            <person name="Abdulkadir J."/>
            <person name="Abebe A."/>
            <person name="Abera B."/>
            <person name="Abreu J."/>
            <person name="Acer S.C."/>
            <person name="Aftuck L."/>
            <person name="Alexander A."/>
            <person name="An P."/>
            <person name="Anderson E."/>
            <person name="Anderson S."/>
            <person name="Arachi H."/>
            <person name="Azer M."/>
            <person name="Bachantsang P."/>
            <person name="Barry A."/>
            <person name="Bayul T."/>
            <person name="Berlin A."/>
            <person name="Bessette D."/>
            <person name="Bloom T."/>
            <person name="Blye J."/>
            <person name="Boguslavskiy L."/>
            <person name="Bonnet C."/>
            <person name="Boukhgalter B."/>
            <person name="Bourzgui I."/>
            <person name="Brown A."/>
            <person name="Cahill P."/>
            <person name="Channer S."/>
            <person name="Cheshatsang Y."/>
            <person name="Chuda L."/>
            <person name="Citroen M."/>
            <person name="Collymore A."/>
            <person name="Cooke P."/>
            <person name="Costello M."/>
            <person name="D'Aco K."/>
            <person name="Daza R."/>
            <person name="De Haan G."/>
            <person name="DeGray S."/>
            <person name="DeMaso C."/>
            <person name="Dhargay N."/>
            <person name="Dooley K."/>
            <person name="Dooley E."/>
            <person name="Doricent M."/>
            <person name="Dorje P."/>
            <person name="Dorjee K."/>
            <person name="Dupes A."/>
            <person name="Elong R."/>
            <person name="Falk J."/>
            <person name="Farina A."/>
            <person name="Faro S."/>
            <person name="Ferguson D."/>
            <person name="Fisher S."/>
            <person name="Foley C.D."/>
            <person name="Franke A."/>
            <person name="Friedrich D."/>
            <person name="Gadbois L."/>
            <person name="Gearin G."/>
            <person name="Gearin C.R."/>
            <person name="Giannoukos G."/>
            <person name="Goode T."/>
            <person name="Graham J."/>
            <person name="Grandbois E."/>
            <person name="Grewal S."/>
            <person name="Gyaltsen K."/>
            <person name="Hafez N."/>
            <person name="Hagos B."/>
            <person name="Hall J."/>
            <person name="Henson C."/>
            <person name="Hollinger A."/>
            <person name="Honan T."/>
            <person name="Huard M.D."/>
            <person name="Hughes L."/>
            <person name="Hurhula B."/>
            <person name="Husby M.E."/>
            <person name="Kamat A."/>
            <person name="Kanga B."/>
            <person name="Kashin S."/>
            <person name="Khazanovich D."/>
            <person name="Kisner P."/>
            <person name="Lance K."/>
            <person name="Lara M."/>
            <person name="Lee W."/>
            <person name="Lennon N."/>
            <person name="Letendre F."/>
            <person name="LeVine R."/>
            <person name="Lipovsky A."/>
            <person name="Liu X."/>
            <person name="Liu J."/>
            <person name="Liu S."/>
            <person name="Lokyitsang T."/>
            <person name="Lokyitsang Y."/>
            <person name="Lubonja R."/>
            <person name="Lui A."/>
            <person name="MacDonald P."/>
            <person name="Magnisalis V."/>
            <person name="Maru K."/>
            <person name="Matthews C."/>
            <person name="McCusker W."/>
            <person name="McDonough S."/>
            <person name="Mehta T."/>
            <person name="Meldrim J."/>
            <person name="Meneus L."/>
            <person name="Mihai O."/>
            <person name="Mihalev A."/>
            <person name="Mihova T."/>
            <person name="Mittelman R."/>
            <person name="Mlenga V."/>
            <person name="Montmayeur A."/>
            <person name="Mulrain L."/>
            <person name="Navidi A."/>
            <person name="Naylor J."/>
            <person name="Negash T."/>
            <person name="Nguyen T."/>
            <person name="Nguyen N."/>
            <person name="Nicol R."/>
            <person name="Norbu C."/>
            <person name="Norbu N."/>
            <person name="Novod N."/>
            <person name="O'Neill B."/>
            <person name="Osman S."/>
            <person name="Markiewicz E."/>
            <person name="Oyono O.L."/>
            <person name="Patti C."/>
            <person name="Phunkhang P."/>
            <person name="Pierre F."/>
            <person name="Priest M."/>
            <person name="Raghuraman S."/>
            <person name="Rege F."/>
            <person name="Reyes R."/>
            <person name="Rise C."/>
            <person name="Rogov P."/>
            <person name="Ross K."/>
            <person name="Ryan E."/>
            <person name="Settipalli S."/>
            <person name="Shea T."/>
            <person name="Sherpa N."/>
            <person name="Shi L."/>
            <person name="Shih D."/>
            <person name="Sparrow T."/>
            <person name="Spaulding J."/>
            <person name="Stalker J."/>
            <person name="Stange-Thomann N."/>
            <person name="Stavropoulos S."/>
            <person name="Stone C."/>
            <person name="Strader C."/>
            <person name="Tesfaye S."/>
            <person name="Thomson T."/>
            <person name="Thoulutsang Y."/>
            <person name="Thoulutsang D."/>
            <person name="Topham K."/>
            <person name="Topping I."/>
            <person name="Tsamla T."/>
            <person name="Vassiliev H."/>
            <person name="Vo A."/>
            <person name="Wangchuk T."/>
            <person name="Wangdi T."/>
            <person name="Weiand M."/>
            <person name="Wilkinson J."/>
            <person name="Wilson A."/>
            <person name="Yadav S."/>
            <person name="Young G."/>
            <person name="Yu Q."/>
            <person name="Zembek L."/>
            <person name="Zhong D."/>
            <person name="Zimmer A."/>
            <person name="Zwirko Z."/>
            <person name="Jaffe D.B."/>
            <person name="Alvarez P."/>
            <person name="Brockman W."/>
            <person name="Butler J."/>
            <person name="Chin C."/>
            <person name="Gnerre S."/>
            <person name="Grabherr M."/>
            <person name="Kleber M."/>
            <person name="Mauceli E."/>
            <person name="MacCallum I."/>
        </authorList>
    </citation>
    <scope>NUCLEOTIDE SEQUENCE [LARGE SCALE GENOMIC DNA]</scope>
    <source>
        <strain evidence="27">Tai18E2 / Tucson 14021-0261.01</strain>
    </source>
</reference>
<dbReference type="PRINTS" id="PR00119">
    <property type="entry name" value="CATATPASE"/>
</dbReference>
<evidence type="ECO:0000256" key="21">
    <source>
        <dbReference type="PIRSR" id="PIRSR606539-3"/>
    </source>
</evidence>
<dbReference type="SFLD" id="SFLDS00003">
    <property type="entry name" value="Haloacid_Dehalogenase"/>
    <property type="match status" value="1"/>
</dbReference>
<dbReference type="GO" id="GO:0005886">
    <property type="term" value="C:plasma membrane"/>
    <property type="evidence" value="ECO:0007669"/>
    <property type="project" value="UniProtKB-SubCell"/>
</dbReference>
<evidence type="ECO:0000256" key="1">
    <source>
        <dbReference type="ARBA" id="ARBA00001946"/>
    </source>
</evidence>
<evidence type="ECO:0000256" key="11">
    <source>
        <dbReference type="ARBA" id="ARBA00022840"/>
    </source>
</evidence>
<dbReference type="EMBL" id="CM000158">
    <property type="protein sequence ID" value="KRJ99339.1"/>
    <property type="molecule type" value="Genomic_DNA"/>
</dbReference>
<dbReference type="GO" id="GO:0000287">
    <property type="term" value="F:magnesium ion binding"/>
    <property type="evidence" value="ECO:0007669"/>
    <property type="project" value="UniProtKB-UniRule"/>
</dbReference>
<dbReference type="InterPro" id="IPR032630">
    <property type="entry name" value="P_typ_ATPase_c"/>
</dbReference>
<dbReference type="InterPro" id="IPR006539">
    <property type="entry name" value="P-type_ATPase_IV"/>
</dbReference>
<dbReference type="Gene3D" id="2.70.150.10">
    <property type="entry name" value="Calcium-transporting ATPase, cytoplasmic transduction domain A"/>
    <property type="match status" value="1"/>
</dbReference>
<evidence type="ECO:0000256" key="19">
    <source>
        <dbReference type="PIRSR" id="PIRSR606539-1"/>
    </source>
</evidence>
<evidence type="ECO:0000256" key="12">
    <source>
        <dbReference type="ARBA" id="ARBA00022842"/>
    </source>
</evidence>
<feature type="compositionally biased region" description="Polar residues" evidence="23">
    <location>
        <begin position="1343"/>
        <end position="1357"/>
    </location>
</feature>
<keyword evidence="6" id="KW-1003">Cell membrane</keyword>
<dbReference type="Pfam" id="PF13246">
    <property type="entry name" value="Cation_ATPase"/>
    <property type="match status" value="1"/>
</dbReference>
<keyword evidence="27" id="KW-1185">Reference proteome</keyword>
<evidence type="ECO:0000256" key="6">
    <source>
        <dbReference type="ARBA" id="ARBA00022475"/>
    </source>
</evidence>
<evidence type="ECO:0000256" key="10">
    <source>
        <dbReference type="ARBA" id="ARBA00022741"/>
    </source>
</evidence>
<dbReference type="FunFam" id="3.40.50.1000:FF:000001">
    <property type="entry name" value="Phospholipid-transporting ATPase IC"/>
    <property type="match status" value="1"/>
</dbReference>
<evidence type="ECO:0000256" key="4">
    <source>
        <dbReference type="ARBA" id="ARBA00004555"/>
    </source>
</evidence>
<dbReference type="PROSITE" id="PS00154">
    <property type="entry name" value="ATPASE_E1_E2"/>
    <property type="match status" value="1"/>
</dbReference>
<feature type="binding site" evidence="20">
    <location>
        <position position="732"/>
    </location>
    <ligand>
        <name>ATP</name>
        <dbReference type="ChEBI" id="CHEBI:30616"/>
    </ligand>
</feature>
<evidence type="ECO:0000256" key="16">
    <source>
        <dbReference type="ARBA" id="ARBA00023136"/>
    </source>
</evidence>
<dbReference type="CDD" id="cd02073">
    <property type="entry name" value="P-type_ATPase_APLT_Dnf-like"/>
    <property type="match status" value="1"/>
</dbReference>
<feature type="binding site" evidence="20">
    <location>
        <position position="848"/>
    </location>
    <ligand>
        <name>ATP</name>
        <dbReference type="ChEBI" id="CHEBI:30616"/>
    </ligand>
</feature>
<dbReference type="InterPro" id="IPR001757">
    <property type="entry name" value="P_typ_ATPase"/>
</dbReference>
<evidence type="ECO:0000256" key="22">
    <source>
        <dbReference type="RuleBase" id="RU362033"/>
    </source>
</evidence>
<keyword evidence="12 21" id="KW-0460">Magnesium</keyword>
<sequence>MSGSYQRQSLELRSPGHGSGGDPDGCLRNHSGSSASQRRRQQRVAQQRQDSWFRHSMPPAINRDFESLEHLTPRASDGLDEQLAASVSHSVHSGGSVTLCGPPDHSSIHLNSANSNLGFIDSDTPNTPVTPVSGLQPPASVSTSVAGTLSSRRRSSNRKDSKGSILSRQSGKSRVSVLAQRGLRMTASFLRRKRTEYEDDEDFTSSAGYDADDGERRVINLNGPQPTKYCNNRITTAKYSFISFLPAFLFEQFRRYSNCFFLLIAILQQIPEVSPTGRYTTLVPLMFILSVSAIKEIIEDIKRHRADNEINHRLIERLDSGSWSTVRWSELTVGDIIKVGINTFFPADLILLSSSEPQGMCFIETANLDGETNLKIRQALPATAELLETKDLQRLQGRIECELPNRHLYEFNGVLRETGKPPAALGNDQVLQRGAILRNTAWVFGIVVYSGQETKLMMNSTSAPLKRSTVDKLTNTQILMLFMILISLCIVSGLCNLFWTREHSETDWYLGLTDFKTKSLGYNLLTFFILYNNLIPISLQVTLELVRFLQAIFINYDIEMYHEESNTPAMARTSNLNEELGMVKYIFSDKTGTLTQNVMEFKKCSIAGYVYTAERTPEESQLVQNILGRHETSAVIEEFLELLSVCHTVIPERKENGEMIYHAASPDERALVEGAQKFGYIFDTRTPKYVEINALGVRKRYEVLNVLEFTSTRKRMSLIVRTPENKIKLFCKGADTVIYERLAPQGQAFREQTLRHLEEFASDGLRTLCLAVSDIRADVYQEWSQTFDKASVALQNRESKLEDAANLIENNLRLLGATAIEDRLQDGVPETIAALLDAGIYIWVLTGDKQETAINIGYSCRLISHSMDIIILNEESLDATREVIHRHYDEFKSSSAKDVNVALVIDGTTLKYALSCDLRNDFQDLCLLCRVVICCRVSPMQKAEVVEMVTQSTNAVTLAIGDGANDVAMIQKANVGIGISGVEGLQAACASDYSIAQFRYLQRLLLVHGAWNYARISKLILYSFYKNVCLYVIELWFAVYSGWSGQILFERWTIGLYNVVFTAMPPFAMGLFEKFCTAETMLRYPMLYKTSQNAKLFNVKVFWIWIFNALLHSVFLFWLPLAAYTKEVIWSDGKTSDYLLMGNLVYTYVIVTVCLKAGLITNSWTWLTHLAIWGSIVLWFSFVLIYSHVWPTFKFASNFRGMDIQLLSTPVFYFCLLLVPITTLLIDVICKLIHNTVFKTLTEAVRETEIRRSDISEVMNEPRSSDSGFGYALGKLIRSSQVLISHDHRFAVHSESSRVSNLRVENLELDLELETDTEQQQQHRQRQKWRGGQKSPDAVARSARNSTTSPTTATLHM</sequence>
<dbReference type="Proteomes" id="UP000002282">
    <property type="component" value="Chromosome 2R"/>
</dbReference>
<feature type="compositionally biased region" description="Polar residues" evidence="23">
    <location>
        <begin position="119"/>
        <end position="130"/>
    </location>
</feature>
<feature type="transmembrane region" description="Helical" evidence="22">
    <location>
        <begin position="1055"/>
        <end position="1076"/>
    </location>
</feature>
<keyword evidence="9 21" id="KW-0479">Metal-binding</keyword>
<keyword evidence="15" id="KW-0333">Golgi apparatus</keyword>
<dbReference type="SUPFAM" id="SSF81653">
    <property type="entry name" value="Calcium ATPase, transduction domain A"/>
    <property type="match status" value="1"/>
</dbReference>
<feature type="region of interest" description="Disordered" evidence="23">
    <location>
        <begin position="1"/>
        <end position="58"/>
    </location>
</feature>
<name>A0A0R1DPY2_DROYA</name>
<feature type="domain" description="P-type ATPase N-terminal" evidence="24">
    <location>
        <begin position="226"/>
        <end position="282"/>
    </location>
</feature>
<dbReference type="OrthoDB" id="377733at2759"/>
<feature type="binding site" evidence="21">
    <location>
        <position position="589"/>
    </location>
    <ligand>
        <name>Mg(2+)</name>
        <dbReference type="ChEBI" id="CHEBI:18420"/>
    </ligand>
</feature>
<evidence type="ECO:0000259" key="25">
    <source>
        <dbReference type="Pfam" id="PF16212"/>
    </source>
</evidence>
<keyword evidence="10 20" id="KW-0547">Nucleotide-binding</keyword>
<feature type="binding site" evidence="20">
    <location>
        <position position="590"/>
    </location>
    <ligand>
        <name>ATP</name>
        <dbReference type="ChEBI" id="CHEBI:30616"/>
    </ligand>
</feature>
<feature type="region of interest" description="Disordered" evidence="23">
    <location>
        <begin position="119"/>
        <end position="173"/>
    </location>
</feature>
<proteinExistence type="inferred from homology"/>
<comment type="cofactor">
    <cofactor evidence="1 21">
        <name>Mg(2+)</name>
        <dbReference type="ChEBI" id="CHEBI:18420"/>
    </cofactor>
</comment>
<dbReference type="PANTHER" id="PTHR24092:SF150">
    <property type="entry name" value="PHOSPHOLIPID-TRANSPORTING ATPASE"/>
    <property type="match status" value="1"/>
</dbReference>
<feature type="binding site" evidence="20">
    <location>
        <position position="668"/>
    </location>
    <ligand>
        <name>ATP</name>
        <dbReference type="ChEBI" id="CHEBI:30616"/>
    </ligand>
</feature>
<feature type="compositionally biased region" description="Polar residues" evidence="23">
    <location>
        <begin position="139"/>
        <end position="149"/>
    </location>
</feature>
<keyword evidence="8 22" id="KW-0812">Transmembrane</keyword>
<feature type="binding site" evidence="20">
    <location>
        <position position="709"/>
    </location>
    <ligand>
        <name>ATP</name>
        <dbReference type="ChEBI" id="CHEBI:30616"/>
    </ligand>
</feature>
<feature type="compositionally biased region" description="Polar residues" evidence="23">
    <location>
        <begin position="1"/>
        <end position="11"/>
    </location>
</feature>
<evidence type="ECO:0000256" key="20">
    <source>
        <dbReference type="PIRSR" id="PIRSR606539-2"/>
    </source>
</evidence>
<feature type="transmembrane region" description="Helical" evidence="22">
    <location>
        <begin position="1138"/>
        <end position="1158"/>
    </location>
</feature>
<feature type="binding site" evidence="20">
    <location>
        <position position="966"/>
    </location>
    <ligand>
        <name>ATP</name>
        <dbReference type="ChEBI" id="CHEBI:30616"/>
    </ligand>
</feature>
<dbReference type="InterPro" id="IPR036412">
    <property type="entry name" value="HAD-like_sf"/>
</dbReference>
<dbReference type="FunFam" id="3.40.50.1000:FF:000010">
    <property type="entry name" value="Phospholipid-transporting ATPase"/>
    <property type="match status" value="1"/>
</dbReference>
<feature type="binding site" evidence="21">
    <location>
        <position position="591"/>
    </location>
    <ligand>
        <name>Mg(2+)</name>
        <dbReference type="ChEBI" id="CHEBI:18420"/>
    </ligand>
</feature>
<feature type="binding site" evidence="20">
    <location>
        <position position="766"/>
    </location>
    <ligand>
        <name>ATP</name>
        <dbReference type="ChEBI" id="CHEBI:30616"/>
    </ligand>
</feature>
<dbReference type="GO" id="GO:0045332">
    <property type="term" value="P:phospholipid translocation"/>
    <property type="evidence" value="ECO:0007669"/>
    <property type="project" value="TreeGrafter"/>
</dbReference>
<evidence type="ECO:0000256" key="5">
    <source>
        <dbReference type="ARBA" id="ARBA00008109"/>
    </source>
</evidence>
<dbReference type="InterPro" id="IPR044492">
    <property type="entry name" value="P_typ_ATPase_HD_dom"/>
</dbReference>
<feature type="binding site" evidence="20">
    <location>
        <position position="936"/>
    </location>
    <ligand>
        <name>ATP</name>
        <dbReference type="ChEBI" id="CHEBI:30616"/>
    </ligand>
</feature>
<evidence type="ECO:0000256" key="18">
    <source>
        <dbReference type="ARBA" id="ARBA00051303"/>
    </source>
</evidence>
<evidence type="ECO:0000256" key="7">
    <source>
        <dbReference type="ARBA" id="ARBA00022553"/>
    </source>
</evidence>
<feature type="binding site" evidence="20">
    <location>
        <position position="942"/>
    </location>
    <ligand>
        <name>ATP</name>
        <dbReference type="ChEBI" id="CHEBI:30616"/>
    </ligand>
</feature>
<dbReference type="InterPro" id="IPR023299">
    <property type="entry name" value="ATPase_P-typ_cyto_dom_N"/>
</dbReference>
<dbReference type="SFLD" id="SFLDF00027">
    <property type="entry name" value="p-type_atpase"/>
    <property type="match status" value="1"/>
</dbReference>
<reference evidence="26 27" key="2">
    <citation type="journal article" date="2007" name="PLoS Biol.">
        <title>Principles of genome evolution in the Drosophila melanogaster species group.</title>
        <authorList>
            <person name="Ranz J.M."/>
            <person name="Maurin D."/>
            <person name="Chan Y.S."/>
            <person name="von Grotthuss M."/>
            <person name="Hillier L.W."/>
            <person name="Roote J."/>
            <person name="Ashburner M."/>
            <person name="Bergman C.M."/>
        </authorList>
    </citation>
    <scope>NUCLEOTIDE SEQUENCE [LARGE SCALE GENOMIC DNA]</scope>
    <source>
        <strain evidence="27">Tai18E2 / Tucson 14021-0261.01</strain>
    </source>
</reference>
<evidence type="ECO:0000256" key="2">
    <source>
        <dbReference type="ARBA" id="ARBA00004141"/>
    </source>
</evidence>
<dbReference type="GO" id="GO:0005524">
    <property type="term" value="F:ATP binding"/>
    <property type="evidence" value="ECO:0007669"/>
    <property type="project" value="UniProtKB-UniRule"/>
</dbReference>
<dbReference type="InterPro" id="IPR023298">
    <property type="entry name" value="ATPase_P-typ_TM_dom_sf"/>
</dbReference>
<comment type="catalytic activity">
    <reaction evidence="18">
        <text>a 1,2-diacyl-sn-glycero-3-phospho-L-serine(out) + ATP + H2O = a 1,2-diacyl-sn-glycero-3-phospho-L-serine(in) + ADP + phosphate + H(+)</text>
        <dbReference type="Rhea" id="RHEA:38567"/>
        <dbReference type="ChEBI" id="CHEBI:15377"/>
        <dbReference type="ChEBI" id="CHEBI:15378"/>
        <dbReference type="ChEBI" id="CHEBI:30616"/>
        <dbReference type="ChEBI" id="CHEBI:43474"/>
        <dbReference type="ChEBI" id="CHEBI:57262"/>
        <dbReference type="ChEBI" id="CHEBI:456216"/>
    </reaction>
    <physiologicalReaction direction="left-to-right" evidence="18">
        <dbReference type="Rhea" id="RHEA:38568"/>
    </physiologicalReaction>
</comment>
<dbReference type="SUPFAM" id="SSF56784">
    <property type="entry name" value="HAD-like"/>
    <property type="match status" value="1"/>
</dbReference>
<dbReference type="NCBIfam" id="TIGR01494">
    <property type="entry name" value="ATPase_P-type"/>
    <property type="match status" value="2"/>
</dbReference>
<dbReference type="GO" id="GO:0090556">
    <property type="term" value="F:phosphatidylserine floppase activity"/>
    <property type="evidence" value="ECO:0007669"/>
    <property type="project" value="RHEA"/>
</dbReference>
<evidence type="ECO:0000256" key="15">
    <source>
        <dbReference type="ARBA" id="ARBA00023034"/>
    </source>
</evidence>
<dbReference type="SUPFAM" id="SSF81665">
    <property type="entry name" value="Calcium ATPase, transmembrane domain M"/>
    <property type="match status" value="1"/>
</dbReference>
<evidence type="ECO:0000256" key="13">
    <source>
        <dbReference type="ARBA" id="ARBA00022967"/>
    </source>
</evidence>
<dbReference type="Gene3D" id="3.40.50.1000">
    <property type="entry name" value="HAD superfamily/HAD-like"/>
    <property type="match status" value="1"/>
</dbReference>
<evidence type="ECO:0000256" key="3">
    <source>
        <dbReference type="ARBA" id="ARBA00004236"/>
    </source>
</evidence>
<evidence type="ECO:0000313" key="27">
    <source>
        <dbReference type="Proteomes" id="UP000002282"/>
    </source>
</evidence>
<feature type="domain" description="P-type ATPase C-terminal" evidence="25">
    <location>
        <begin position="988"/>
        <end position="1239"/>
    </location>
</feature>
<dbReference type="Gene3D" id="3.40.1110.10">
    <property type="entry name" value="Calcium-transporting ATPase, cytoplasmic domain N"/>
    <property type="match status" value="1"/>
</dbReference>
<evidence type="ECO:0000256" key="14">
    <source>
        <dbReference type="ARBA" id="ARBA00022989"/>
    </source>
</evidence>
<keyword evidence="16 22" id="KW-0472">Membrane</keyword>
<feature type="binding site" evidence="20">
    <location>
        <position position="589"/>
    </location>
    <ligand>
        <name>ATP</name>
        <dbReference type="ChEBI" id="CHEBI:30616"/>
    </ligand>
</feature>
<feature type="transmembrane region" description="Helical" evidence="22">
    <location>
        <begin position="519"/>
        <end position="539"/>
    </location>
</feature>
<dbReference type="InterPro" id="IPR023214">
    <property type="entry name" value="HAD_sf"/>
</dbReference>
<comment type="catalytic activity">
    <reaction evidence="17 22">
        <text>ATP + H2O + phospholipidSide 1 = ADP + phosphate + phospholipidSide 2.</text>
        <dbReference type="EC" id="7.6.2.1"/>
    </reaction>
</comment>
<feature type="transmembrane region" description="Helical" evidence="22">
    <location>
        <begin position="1097"/>
        <end position="1118"/>
    </location>
</feature>
<evidence type="ECO:0000256" key="9">
    <source>
        <dbReference type="ARBA" id="ARBA00022723"/>
    </source>
</evidence>
<feature type="binding site" evidence="20">
    <location>
        <position position="846"/>
    </location>
    <ligand>
        <name>ATP</name>
        <dbReference type="ChEBI" id="CHEBI:30616"/>
    </ligand>
</feature>
<feature type="binding site" evidence="20">
    <location>
        <position position="965"/>
    </location>
    <ligand>
        <name>ATP</name>
        <dbReference type="ChEBI" id="CHEBI:30616"/>
    </ligand>
</feature>
<feature type="compositionally biased region" description="Polar residues" evidence="23">
    <location>
        <begin position="164"/>
        <end position="173"/>
    </location>
</feature>
<dbReference type="Pfam" id="PF16212">
    <property type="entry name" value="PhoLip_ATPase_C"/>
    <property type="match status" value="1"/>
</dbReference>
<comment type="similarity">
    <text evidence="5 22">Belongs to the cation transport ATPase (P-type) (TC 3.A.3) family. Type IV subfamily.</text>
</comment>
<keyword evidence="13 22" id="KW-1278">Translocase</keyword>
<keyword evidence="11 20" id="KW-0067">ATP-binding</keyword>
<keyword evidence="14 22" id="KW-1133">Transmembrane helix</keyword>
<feature type="active site" description="4-aspartylphosphate intermediate" evidence="19">
    <location>
        <position position="589"/>
    </location>
</feature>
<feature type="transmembrane region" description="Helical" evidence="22">
    <location>
        <begin position="1210"/>
        <end position="1230"/>
    </location>
</feature>
<feature type="binding site" evidence="21">
    <location>
        <position position="962"/>
    </location>
    <ligand>
        <name>Mg(2+)</name>
        <dbReference type="ChEBI" id="CHEBI:18420"/>
    </ligand>
</feature>
<dbReference type="GO" id="GO:0016887">
    <property type="term" value="F:ATP hydrolysis activity"/>
    <property type="evidence" value="ECO:0007669"/>
    <property type="project" value="InterPro"/>
</dbReference>
<dbReference type="GO" id="GO:0005802">
    <property type="term" value="C:trans-Golgi network"/>
    <property type="evidence" value="ECO:0007669"/>
    <property type="project" value="TreeGrafter"/>
</dbReference>
<dbReference type="InterPro" id="IPR018303">
    <property type="entry name" value="ATPase_P-typ_P_site"/>
</dbReference>
<dbReference type="InterPro" id="IPR032631">
    <property type="entry name" value="P-type_ATPase_N"/>
</dbReference>
<evidence type="ECO:0000313" key="26">
    <source>
        <dbReference type="EMBL" id="KRJ99339.1"/>
    </source>
</evidence>
<feature type="transmembrane region" description="Helical" evidence="22">
    <location>
        <begin position="1170"/>
        <end position="1190"/>
    </location>
</feature>
<dbReference type="SUPFAM" id="SSF81660">
    <property type="entry name" value="Metal cation-transporting ATPase, ATP-binding domain N"/>
    <property type="match status" value="1"/>
</dbReference>
<dbReference type="NCBIfam" id="TIGR01652">
    <property type="entry name" value="ATPase-Plipid"/>
    <property type="match status" value="2"/>
</dbReference>
<evidence type="ECO:0000256" key="23">
    <source>
        <dbReference type="SAM" id="MobiDB-lite"/>
    </source>
</evidence>
<evidence type="ECO:0000256" key="8">
    <source>
        <dbReference type="ARBA" id="ARBA00022692"/>
    </source>
</evidence>
<evidence type="ECO:0000256" key="17">
    <source>
        <dbReference type="ARBA" id="ARBA00034036"/>
    </source>
</evidence>
<dbReference type="FunFam" id="3.40.1110.10:FF:000035">
    <property type="entry name" value="Phospholipid-transporting ATPase"/>
    <property type="match status" value="1"/>
</dbReference>